<reference evidence="2" key="1">
    <citation type="submission" date="2021-07" db="EMBL/GenBank/DDBJ databases">
        <title>Complete genome sequencing of a Clostridium isolate.</title>
        <authorList>
            <person name="Ueki A."/>
            <person name="Tonouchi A."/>
        </authorList>
    </citation>
    <scope>NUCLEOTIDE SEQUENCE [LARGE SCALE GENOMIC DNA]</scope>
    <source>
        <strain evidence="2">C5S11</strain>
    </source>
</reference>
<protein>
    <submittedName>
        <fullName evidence="1">Uncharacterized protein</fullName>
    </submittedName>
</protein>
<gene>
    <name evidence="1" type="ORF">psyc5s11_16120</name>
</gene>
<organism evidence="1 2">
    <name type="scientific">Clostridium gelidum</name>
    <dbReference type="NCBI Taxonomy" id="704125"/>
    <lineage>
        <taxon>Bacteria</taxon>
        <taxon>Bacillati</taxon>
        <taxon>Bacillota</taxon>
        <taxon>Clostridia</taxon>
        <taxon>Eubacteriales</taxon>
        <taxon>Clostridiaceae</taxon>
        <taxon>Clostridium</taxon>
    </lineage>
</organism>
<name>A0ABM7T9D7_9CLOT</name>
<evidence type="ECO:0000313" key="1">
    <source>
        <dbReference type="EMBL" id="BCZ45545.1"/>
    </source>
</evidence>
<sequence>MFGLAFEDQGYTVFNKASHGKLVQLNNFYNWSVVKLSKLALLQTIFYCEIRGKYKILES</sequence>
<dbReference type="Proteomes" id="UP000824633">
    <property type="component" value="Chromosome"/>
</dbReference>
<dbReference type="EMBL" id="AP024849">
    <property type="protein sequence ID" value="BCZ45545.1"/>
    <property type="molecule type" value="Genomic_DNA"/>
</dbReference>
<proteinExistence type="predicted"/>
<keyword evidence="2" id="KW-1185">Reference proteome</keyword>
<dbReference type="RefSeq" id="WP_224037130.1">
    <property type="nucleotide sequence ID" value="NZ_AP024849.1"/>
</dbReference>
<accession>A0ABM7T9D7</accession>
<evidence type="ECO:0000313" key="2">
    <source>
        <dbReference type="Proteomes" id="UP000824633"/>
    </source>
</evidence>